<proteinExistence type="predicted"/>
<reference evidence="3 4" key="1">
    <citation type="journal article" date="2022" name="Nat. Genet.">
        <title>Improved pea reference genome and pan-genome highlight genomic features and evolutionary characteristics.</title>
        <authorList>
            <person name="Yang T."/>
            <person name="Liu R."/>
            <person name="Luo Y."/>
            <person name="Hu S."/>
            <person name="Wang D."/>
            <person name="Wang C."/>
            <person name="Pandey M.K."/>
            <person name="Ge S."/>
            <person name="Xu Q."/>
            <person name="Li N."/>
            <person name="Li G."/>
            <person name="Huang Y."/>
            <person name="Saxena R.K."/>
            <person name="Ji Y."/>
            <person name="Li M."/>
            <person name="Yan X."/>
            <person name="He Y."/>
            <person name="Liu Y."/>
            <person name="Wang X."/>
            <person name="Xiang C."/>
            <person name="Varshney R.K."/>
            <person name="Ding H."/>
            <person name="Gao S."/>
            <person name="Zong X."/>
        </authorList>
    </citation>
    <scope>NUCLEOTIDE SEQUENCE [LARGE SCALE GENOMIC DNA]</scope>
    <source>
        <strain evidence="3 4">cv. Zhongwan 6</strain>
    </source>
</reference>
<evidence type="ECO:0000259" key="2">
    <source>
        <dbReference type="Pfam" id="PF26130"/>
    </source>
</evidence>
<feature type="region of interest" description="Disordered" evidence="1">
    <location>
        <begin position="197"/>
        <end position="224"/>
    </location>
</feature>
<dbReference type="InterPro" id="IPR058594">
    <property type="entry name" value="PB1-like_dom_pln"/>
</dbReference>
<keyword evidence="4" id="KW-1185">Reference proteome</keyword>
<dbReference type="AlphaFoldDB" id="A0A9D5GZQ6"/>
<dbReference type="Gramene" id="Psat01G0495900-T1">
    <property type="protein sequence ID" value="KAI5447300.1"/>
    <property type="gene ID" value="KIW84_014959"/>
</dbReference>
<comment type="caution">
    <text evidence="3">The sequence shown here is derived from an EMBL/GenBank/DDBJ whole genome shotgun (WGS) entry which is preliminary data.</text>
</comment>
<organism evidence="3 4">
    <name type="scientific">Pisum sativum</name>
    <name type="common">Garden pea</name>
    <name type="synonym">Lathyrus oleraceus</name>
    <dbReference type="NCBI Taxonomy" id="3888"/>
    <lineage>
        <taxon>Eukaryota</taxon>
        <taxon>Viridiplantae</taxon>
        <taxon>Streptophyta</taxon>
        <taxon>Embryophyta</taxon>
        <taxon>Tracheophyta</taxon>
        <taxon>Spermatophyta</taxon>
        <taxon>Magnoliopsida</taxon>
        <taxon>eudicotyledons</taxon>
        <taxon>Gunneridae</taxon>
        <taxon>Pentapetalae</taxon>
        <taxon>rosids</taxon>
        <taxon>fabids</taxon>
        <taxon>Fabales</taxon>
        <taxon>Fabaceae</taxon>
        <taxon>Papilionoideae</taxon>
        <taxon>50 kb inversion clade</taxon>
        <taxon>NPAAA clade</taxon>
        <taxon>Hologalegina</taxon>
        <taxon>IRL clade</taxon>
        <taxon>Fabeae</taxon>
        <taxon>Lathyrus</taxon>
    </lineage>
</organism>
<gene>
    <name evidence="3" type="ORF">KIW84_014959</name>
</gene>
<evidence type="ECO:0000313" key="3">
    <source>
        <dbReference type="EMBL" id="KAI5447300.1"/>
    </source>
</evidence>
<feature type="compositionally biased region" description="Low complexity" evidence="1">
    <location>
        <begin position="208"/>
        <end position="224"/>
    </location>
</feature>
<dbReference type="EMBL" id="JAMSHJ010000001">
    <property type="protein sequence ID" value="KAI5447300.1"/>
    <property type="molecule type" value="Genomic_DNA"/>
</dbReference>
<protein>
    <recommendedName>
        <fullName evidence="2">PB1-like domain-containing protein</fullName>
    </recommendedName>
</protein>
<dbReference type="Pfam" id="PF26130">
    <property type="entry name" value="PB1-like"/>
    <property type="match status" value="1"/>
</dbReference>
<accession>A0A9D5GZQ6</accession>
<dbReference type="Proteomes" id="UP001058974">
    <property type="component" value="Chromosome 1"/>
</dbReference>
<sequence>MNMIDSYPMTTHMQSTYKLTKIGSAALIDPFLYKSNEVLQVDPDFWSYFEVLGGLKNLGYSKVESLWYYDVMDDNELILLKYDDGTKRMKIIALINGNVHLYVMHPVYGKEQILSLENSLGPNGDKFDEGGATSVEDTTAVDQENSFENVNLNETTEGIDQKDSCQDVSLEGGTVSEDAIMDITLEETTDYMLSVAATEPSPTPATQPTPTVAATQPTPNATTVTHPTLTAALSQLSLPATSSHPSLAAASSQ</sequence>
<feature type="domain" description="PB1-like" evidence="2">
    <location>
        <begin position="37"/>
        <end position="105"/>
    </location>
</feature>
<evidence type="ECO:0000313" key="4">
    <source>
        <dbReference type="Proteomes" id="UP001058974"/>
    </source>
</evidence>
<evidence type="ECO:0000256" key="1">
    <source>
        <dbReference type="SAM" id="MobiDB-lite"/>
    </source>
</evidence>
<name>A0A9D5GZQ6_PEA</name>